<dbReference type="Gene3D" id="2.60.40.640">
    <property type="match status" value="1"/>
</dbReference>
<protein>
    <recommendedName>
        <fullName evidence="2">Arrestin-like N-terminal domain-containing protein</fullName>
    </recommendedName>
</protein>
<feature type="compositionally biased region" description="Basic and acidic residues" evidence="1">
    <location>
        <begin position="362"/>
        <end position="378"/>
    </location>
</feature>
<dbReference type="GeneID" id="90075435"/>
<comment type="caution">
    <text evidence="3">The sequence shown here is derived from an EMBL/GenBank/DDBJ whole genome shotgun (WGS) entry which is preliminary data.</text>
</comment>
<dbReference type="GO" id="GO:0070086">
    <property type="term" value="P:ubiquitin-dependent endocytosis"/>
    <property type="evidence" value="ECO:0007669"/>
    <property type="project" value="TreeGrafter"/>
</dbReference>
<proteinExistence type="predicted"/>
<organism evidence="3 4">
    <name type="scientific">Saccharomycopsis crataegensis</name>
    <dbReference type="NCBI Taxonomy" id="43959"/>
    <lineage>
        <taxon>Eukaryota</taxon>
        <taxon>Fungi</taxon>
        <taxon>Dikarya</taxon>
        <taxon>Ascomycota</taxon>
        <taxon>Saccharomycotina</taxon>
        <taxon>Saccharomycetes</taxon>
        <taxon>Saccharomycopsidaceae</taxon>
        <taxon>Saccharomycopsis</taxon>
    </lineage>
</organism>
<dbReference type="GO" id="GO:0005886">
    <property type="term" value="C:plasma membrane"/>
    <property type="evidence" value="ECO:0007669"/>
    <property type="project" value="TreeGrafter"/>
</dbReference>
<sequence>MKSNVVISLANHNGPYTNNDIIVGVATLSVVEDIQVTSIEVLLQGVIEIDYKRGNDSNRVKTVFLESQKHVFPDKQLLFLKDPANRDTTGGGSTIDYTLPQGDYSYPFSFQLPDSSEFYPPSLHCKPPKLSHFASVRYSIVAVVHRPGFYRPNLITYNSFRFQPHYTSLSYDPLLLVYSKKKIPIGNISHGNPSKLAINDAGLLKRVLTPRATSVPLSLTAVFKPYIENSHLTQVEEHTKYRFIPMKARLHRCLDLKIIIPMSYHALQSMIEAGSTRITLTRMNIQVRQTVGYGQSTGVIAYHTKVVNKRLNQILDLCRDFQSIPREDFPLLGTSKNIEIPFFGTGKSLDSSLSENLDSWPERPPEYLAEKSPEHLADKPPGYFTETTQEEKNTFLSFTLLPECYDGIITTHHRSCSYKGLCIKHELYIALTIRSPNGRELELVCMSPVVMLASGWEKKGGNIQHQKW</sequence>
<dbReference type="CDD" id="cd22952">
    <property type="entry name" value="ART10-like"/>
    <property type="match status" value="1"/>
</dbReference>
<feature type="region of interest" description="Disordered" evidence="1">
    <location>
        <begin position="362"/>
        <end position="381"/>
    </location>
</feature>
<keyword evidence="4" id="KW-1185">Reference proteome</keyword>
<name>A0AAV5QT93_9ASCO</name>
<dbReference type="GO" id="GO:0030674">
    <property type="term" value="F:protein-macromolecule adaptor activity"/>
    <property type="evidence" value="ECO:0007669"/>
    <property type="project" value="TreeGrafter"/>
</dbReference>
<feature type="domain" description="Arrestin-like N-terminal" evidence="2">
    <location>
        <begin position="6"/>
        <end position="148"/>
    </location>
</feature>
<dbReference type="InterPro" id="IPR050357">
    <property type="entry name" value="Arrestin_domain-protein"/>
</dbReference>
<dbReference type="Pfam" id="PF00339">
    <property type="entry name" value="Arrestin_N"/>
    <property type="match status" value="1"/>
</dbReference>
<evidence type="ECO:0000313" key="4">
    <source>
        <dbReference type="Proteomes" id="UP001360560"/>
    </source>
</evidence>
<evidence type="ECO:0000313" key="3">
    <source>
        <dbReference type="EMBL" id="GMM37460.1"/>
    </source>
</evidence>
<dbReference type="SUPFAM" id="SSF81296">
    <property type="entry name" value="E set domains"/>
    <property type="match status" value="1"/>
</dbReference>
<dbReference type="InterPro" id="IPR011021">
    <property type="entry name" value="Arrestin-like_N"/>
</dbReference>
<dbReference type="GO" id="GO:0031625">
    <property type="term" value="F:ubiquitin protein ligase binding"/>
    <property type="evidence" value="ECO:0007669"/>
    <property type="project" value="TreeGrafter"/>
</dbReference>
<dbReference type="Proteomes" id="UP001360560">
    <property type="component" value="Unassembled WGS sequence"/>
</dbReference>
<dbReference type="PANTHER" id="PTHR11188:SF17">
    <property type="entry name" value="FI21816P1"/>
    <property type="match status" value="1"/>
</dbReference>
<reference evidence="3 4" key="1">
    <citation type="journal article" date="2023" name="Elife">
        <title>Identification of key yeast species and microbe-microbe interactions impacting larval growth of Drosophila in the wild.</title>
        <authorList>
            <person name="Mure A."/>
            <person name="Sugiura Y."/>
            <person name="Maeda R."/>
            <person name="Honda K."/>
            <person name="Sakurai N."/>
            <person name="Takahashi Y."/>
            <person name="Watada M."/>
            <person name="Katoh T."/>
            <person name="Gotoh A."/>
            <person name="Gotoh Y."/>
            <person name="Taniguchi I."/>
            <person name="Nakamura K."/>
            <person name="Hayashi T."/>
            <person name="Katayama T."/>
            <person name="Uemura T."/>
            <person name="Hattori Y."/>
        </authorList>
    </citation>
    <scope>NUCLEOTIDE SEQUENCE [LARGE SCALE GENOMIC DNA]</scope>
    <source>
        <strain evidence="3 4">SC-9</strain>
    </source>
</reference>
<dbReference type="EMBL" id="BTFZ01000012">
    <property type="protein sequence ID" value="GMM37460.1"/>
    <property type="molecule type" value="Genomic_DNA"/>
</dbReference>
<dbReference type="InterPro" id="IPR014756">
    <property type="entry name" value="Ig_E-set"/>
</dbReference>
<gene>
    <name evidence="3" type="ORF">DASC09_047850</name>
</gene>
<dbReference type="GO" id="GO:0005829">
    <property type="term" value="C:cytosol"/>
    <property type="evidence" value="ECO:0007669"/>
    <property type="project" value="TreeGrafter"/>
</dbReference>
<evidence type="ECO:0000256" key="1">
    <source>
        <dbReference type="SAM" id="MobiDB-lite"/>
    </source>
</evidence>
<evidence type="ECO:0000259" key="2">
    <source>
        <dbReference type="Pfam" id="PF00339"/>
    </source>
</evidence>
<dbReference type="RefSeq" id="XP_064854456.1">
    <property type="nucleotide sequence ID" value="XM_064998384.1"/>
</dbReference>
<dbReference type="PANTHER" id="PTHR11188">
    <property type="entry name" value="ARRESTIN DOMAIN CONTAINING PROTEIN"/>
    <property type="match status" value="1"/>
</dbReference>
<dbReference type="InterPro" id="IPR014752">
    <property type="entry name" value="Arrestin-like_C"/>
</dbReference>
<dbReference type="AlphaFoldDB" id="A0AAV5QT93"/>
<accession>A0AAV5QT93</accession>